<dbReference type="EMBL" id="UXUI01010075">
    <property type="protein sequence ID" value="VDD94727.1"/>
    <property type="molecule type" value="Genomic_DNA"/>
</dbReference>
<dbReference type="Proteomes" id="UP000274131">
    <property type="component" value="Unassembled WGS sequence"/>
</dbReference>
<gene>
    <name evidence="1" type="ORF">EVEC_LOCUS9478</name>
</gene>
<evidence type="ECO:0000313" key="1">
    <source>
        <dbReference type="EMBL" id="VDD94727.1"/>
    </source>
</evidence>
<proteinExistence type="predicted"/>
<name>A0A0N4VH32_ENTVE</name>
<reference evidence="1 2" key="2">
    <citation type="submission" date="2018-10" db="EMBL/GenBank/DDBJ databases">
        <authorList>
            <consortium name="Pathogen Informatics"/>
        </authorList>
    </citation>
    <scope>NUCLEOTIDE SEQUENCE [LARGE SCALE GENOMIC DNA]</scope>
</reference>
<reference evidence="3" key="1">
    <citation type="submission" date="2017-02" db="UniProtKB">
        <authorList>
            <consortium name="WormBaseParasite"/>
        </authorList>
    </citation>
    <scope>IDENTIFICATION</scope>
</reference>
<accession>A0A0N4VH32</accession>
<evidence type="ECO:0000313" key="2">
    <source>
        <dbReference type="Proteomes" id="UP000274131"/>
    </source>
</evidence>
<keyword evidence="2" id="KW-1185">Reference proteome</keyword>
<evidence type="ECO:0000313" key="3">
    <source>
        <dbReference type="WBParaSite" id="EVEC_0001013301-mRNA-1"/>
    </source>
</evidence>
<sequence>MDYENSRRSQFSGTNSFRLRKPWKASCIPSAVIAAAPLMTAPLRDEVGVHMNWENEFSEIFLILLSSKPKL</sequence>
<protein>
    <submittedName>
        <fullName evidence="1 3">Uncharacterized protein</fullName>
    </submittedName>
</protein>
<dbReference type="AlphaFoldDB" id="A0A0N4VH32"/>
<organism evidence="3">
    <name type="scientific">Enterobius vermicularis</name>
    <name type="common">Human pinworm</name>
    <dbReference type="NCBI Taxonomy" id="51028"/>
    <lineage>
        <taxon>Eukaryota</taxon>
        <taxon>Metazoa</taxon>
        <taxon>Ecdysozoa</taxon>
        <taxon>Nematoda</taxon>
        <taxon>Chromadorea</taxon>
        <taxon>Rhabditida</taxon>
        <taxon>Spirurina</taxon>
        <taxon>Oxyuridomorpha</taxon>
        <taxon>Oxyuroidea</taxon>
        <taxon>Oxyuridae</taxon>
        <taxon>Enterobius</taxon>
    </lineage>
</organism>
<dbReference type="WBParaSite" id="EVEC_0001013301-mRNA-1">
    <property type="protein sequence ID" value="EVEC_0001013301-mRNA-1"/>
    <property type="gene ID" value="EVEC_0001013301"/>
</dbReference>